<sequence length="97" mass="10946">MRKITRSFLFFHLEEKKFKCSFQAVLPLFLTSGPKKKTLFNLSNTCGLVSQIINRFCSVHKSLSLVLCKSEKSSNIAQRALPLYFPKATTATSNKDA</sequence>
<accession>A0AAN9SZY3</accession>
<dbReference type="EMBL" id="JAYMYS010000003">
    <property type="protein sequence ID" value="KAK7402313.1"/>
    <property type="molecule type" value="Genomic_DNA"/>
</dbReference>
<name>A0AAN9SZY3_PSOTE</name>
<reference evidence="1 2" key="1">
    <citation type="submission" date="2024-01" db="EMBL/GenBank/DDBJ databases">
        <title>The genomes of 5 underutilized Papilionoideae crops provide insights into root nodulation and disease resistanc.</title>
        <authorList>
            <person name="Jiang F."/>
        </authorList>
    </citation>
    <scope>NUCLEOTIDE SEQUENCE [LARGE SCALE GENOMIC DNA]</scope>
    <source>
        <strain evidence="1">DUOXIRENSHENG_FW03</strain>
        <tissue evidence="1">Leaves</tissue>
    </source>
</reference>
<protein>
    <submittedName>
        <fullName evidence="1">Uncharacterized protein</fullName>
    </submittedName>
</protein>
<dbReference type="Proteomes" id="UP001386955">
    <property type="component" value="Unassembled WGS sequence"/>
</dbReference>
<organism evidence="1 2">
    <name type="scientific">Psophocarpus tetragonolobus</name>
    <name type="common">Winged bean</name>
    <name type="synonym">Dolichos tetragonolobus</name>
    <dbReference type="NCBI Taxonomy" id="3891"/>
    <lineage>
        <taxon>Eukaryota</taxon>
        <taxon>Viridiplantae</taxon>
        <taxon>Streptophyta</taxon>
        <taxon>Embryophyta</taxon>
        <taxon>Tracheophyta</taxon>
        <taxon>Spermatophyta</taxon>
        <taxon>Magnoliopsida</taxon>
        <taxon>eudicotyledons</taxon>
        <taxon>Gunneridae</taxon>
        <taxon>Pentapetalae</taxon>
        <taxon>rosids</taxon>
        <taxon>fabids</taxon>
        <taxon>Fabales</taxon>
        <taxon>Fabaceae</taxon>
        <taxon>Papilionoideae</taxon>
        <taxon>50 kb inversion clade</taxon>
        <taxon>NPAAA clade</taxon>
        <taxon>indigoferoid/millettioid clade</taxon>
        <taxon>Phaseoleae</taxon>
        <taxon>Psophocarpus</taxon>
    </lineage>
</organism>
<keyword evidence="2" id="KW-1185">Reference proteome</keyword>
<gene>
    <name evidence="1" type="ORF">VNO78_14483</name>
</gene>
<evidence type="ECO:0000313" key="1">
    <source>
        <dbReference type="EMBL" id="KAK7402313.1"/>
    </source>
</evidence>
<comment type="caution">
    <text evidence="1">The sequence shown here is derived from an EMBL/GenBank/DDBJ whole genome shotgun (WGS) entry which is preliminary data.</text>
</comment>
<dbReference type="AlphaFoldDB" id="A0AAN9SZY3"/>
<proteinExistence type="predicted"/>
<evidence type="ECO:0000313" key="2">
    <source>
        <dbReference type="Proteomes" id="UP001386955"/>
    </source>
</evidence>